<organism evidence="1 2">
    <name type="scientific">Amanita muscaria (strain Koide BX008)</name>
    <dbReference type="NCBI Taxonomy" id="946122"/>
    <lineage>
        <taxon>Eukaryota</taxon>
        <taxon>Fungi</taxon>
        <taxon>Dikarya</taxon>
        <taxon>Basidiomycota</taxon>
        <taxon>Agaricomycotina</taxon>
        <taxon>Agaricomycetes</taxon>
        <taxon>Agaricomycetidae</taxon>
        <taxon>Agaricales</taxon>
        <taxon>Pluteineae</taxon>
        <taxon>Amanitaceae</taxon>
        <taxon>Amanita</taxon>
    </lineage>
</organism>
<dbReference type="InParanoid" id="A0A0C2T416"/>
<evidence type="ECO:0000313" key="2">
    <source>
        <dbReference type="Proteomes" id="UP000054549"/>
    </source>
</evidence>
<protein>
    <submittedName>
        <fullName evidence="1">Uncharacterized protein</fullName>
    </submittedName>
</protein>
<sequence>MATLRVFGGVSRSPGMSEIGHSNDSIMISWNAVAKDKKVRLDSEFDIMMSIRLDESIPMPLRFDAM</sequence>
<dbReference type="Proteomes" id="UP000054549">
    <property type="component" value="Unassembled WGS sequence"/>
</dbReference>
<evidence type="ECO:0000313" key="1">
    <source>
        <dbReference type="EMBL" id="KIL61264.1"/>
    </source>
</evidence>
<dbReference type="EMBL" id="KN818286">
    <property type="protein sequence ID" value="KIL61264.1"/>
    <property type="molecule type" value="Genomic_DNA"/>
</dbReference>
<accession>A0A0C2T416</accession>
<keyword evidence="2" id="KW-1185">Reference proteome</keyword>
<gene>
    <name evidence="1" type="ORF">M378DRAFT_859529</name>
</gene>
<reference evidence="1 2" key="1">
    <citation type="submission" date="2014-04" db="EMBL/GenBank/DDBJ databases">
        <title>Evolutionary Origins and Diversification of the Mycorrhizal Mutualists.</title>
        <authorList>
            <consortium name="DOE Joint Genome Institute"/>
            <consortium name="Mycorrhizal Genomics Consortium"/>
            <person name="Kohler A."/>
            <person name="Kuo A."/>
            <person name="Nagy L.G."/>
            <person name="Floudas D."/>
            <person name="Copeland A."/>
            <person name="Barry K.W."/>
            <person name="Cichocki N."/>
            <person name="Veneault-Fourrey C."/>
            <person name="LaButti K."/>
            <person name="Lindquist E.A."/>
            <person name="Lipzen A."/>
            <person name="Lundell T."/>
            <person name="Morin E."/>
            <person name="Murat C."/>
            <person name="Riley R."/>
            <person name="Ohm R."/>
            <person name="Sun H."/>
            <person name="Tunlid A."/>
            <person name="Henrissat B."/>
            <person name="Grigoriev I.V."/>
            <person name="Hibbett D.S."/>
            <person name="Martin F."/>
        </authorList>
    </citation>
    <scope>NUCLEOTIDE SEQUENCE [LARGE SCALE GENOMIC DNA]</scope>
    <source>
        <strain evidence="1 2">Koide BX008</strain>
    </source>
</reference>
<proteinExistence type="predicted"/>
<dbReference type="AlphaFoldDB" id="A0A0C2T416"/>
<name>A0A0C2T416_AMAMK</name>
<dbReference type="HOGENOM" id="CLU_2830701_0_0_1"/>